<evidence type="ECO:0000256" key="6">
    <source>
        <dbReference type="SAM" id="SignalP"/>
    </source>
</evidence>
<dbReference type="Gene3D" id="3.20.20.80">
    <property type="entry name" value="Glycosidases"/>
    <property type="match status" value="1"/>
</dbReference>
<dbReference type="CDD" id="cd06568">
    <property type="entry name" value="GH20_SpHex_like"/>
    <property type="match status" value="1"/>
</dbReference>
<dbReference type="Gene3D" id="3.30.379.10">
    <property type="entry name" value="Chitobiase/beta-hexosaminidase domain 2-like"/>
    <property type="match status" value="1"/>
</dbReference>
<comment type="caution">
    <text evidence="9">The sequence shown here is derived from an EMBL/GenBank/DDBJ whole genome shotgun (WGS) entry which is preliminary data.</text>
</comment>
<dbReference type="Pfam" id="PF00728">
    <property type="entry name" value="Glyco_hydro_20"/>
    <property type="match status" value="2"/>
</dbReference>
<dbReference type="Pfam" id="PF02838">
    <property type="entry name" value="Glyco_hydro_20b"/>
    <property type="match status" value="1"/>
</dbReference>
<name>A0ABS4T9A4_9PSEU</name>
<dbReference type="PANTHER" id="PTHR22600:SF57">
    <property type="entry name" value="BETA-N-ACETYLHEXOSAMINIDASE"/>
    <property type="match status" value="1"/>
</dbReference>
<keyword evidence="6" id="KW-0732">Signal</keyword>
<dbReference type="InterPro" id="IPR015883">
    <property type="entry name" value="Glyco_hydro_20_cat"/>
</dbReference>
<dbReference type="InterPro" id="IPR029018">
    <property type="entry name" value="Hex-like_dom2"/>
</dbReference>
<keyword evidence="5 9" id="KW-0326">Glycosidase</keyword>
<feature type="chain" id="PRO_5046738945" description="beta-N-acetylhexosaminidase" evidence="6">
    <location>
        <begin position="18"/>
        <end position="517"/>
    </location>
</feature>
<proteinExistence type="inferred from homology"/>
<protein>
    <recommendedName>
        <fullName evidence="3">beta-N-acetylhexosaminidase</fullName>
        <ecNumber evidence="3">3.2.1.52</ecNumber>
    </recommendedName>
</protein>
<reference evidence="9 10" key="1">
    <citation type="submission" date="2021-03" db="EMBL/GenBank/DDBJ databases">
        <title>Sequencing the genomes of 1000 actinobacteria strains.</title>
        <authorList>
            <person name="Klenk H.-P."/>
        </authorList>
    </citation>
    <scope>NUCLEOTIDE SEQUENCE [LARGE SCALE GENOMIC DNA]</scope>
    <source>
        <strain evidence="9 10">DSM 46670</strain>
    </source>
</reference>
<dbReference type="Proteomes" id="UP001519332">
    <property type="component" value="Unassembled WGS sequence"/>
</dbReference>
<accession>A0ABS4T9A4</accession>
<dbReference type="InterPro" id="IPR025705">
    <property type="entry name" value="Beta_hexosaminidase_sua/sub"/>
</dbReference>
<dbReference type="RefSeq" id="WP_209635559.1">
    <property type="nucleotide sequence ID" value="NZ_JAGINW010000001.1"/>
</dbReference>
<keyword evidence="4 9" id="KW-0378">Hydrolase</keyword>
<dbReference type="PRINTS" id="PR00738">
    <property type="entry name" value="GLHYDRLASE20"/>
</dbReference>
<evidence type="ECO:0000259" key="7">
    <source>
        <dbReference type="Pfam" id="PF00728"/>
    </source>
</evidence>
<dbReference type="SUPFAM" id="SSF51445">
    <property type="entry name" value="(Trans)glycosidases"/>
    <property type="match status" value="1"/>
</dbReference>
<evidence type="ECO:0000313" key="10">
    <source>
        <dbReference type="Proteomes" id="UP001519332"/>
    </source>
</evidence>
<feature type="domain" description="Glycoside hydrolase family 20 catalytic" evidence="7">
    <location>
        <begin position="339"/>
        <end position="480"/>
    </location>
</feature>
<evidence type="ECO:0000256" key="5">
    <source>
        <dbReference type="ARBA" id="ARBA00023295"/>
    </source>
</evidence>
<dbReference type="EC" id="3.2.1.52" evidence="3"/>
<dbReference type="PANTHER" id="PTHR22600">
    <property type="entry name" value="BETA-HEXOSAMINIDASE"/>
    <property type="match status" value="1"/>
</dbReference>
<feature type="signal peptide" evidence="6">
    <location>
        <begin position="1"/>
        <end position="17"/>
    </location>
</feature>
<comment type="similarity">
    <text evidence="2">Belongs to the glycosyl hydrolase 20 family.</text>
</comment>
<feature type="domain" description="Beta-hexosaminidase bacterial type N-terminal" evidence="8">
    <location>
        <begin position="28"/>
        <end position="161"/>
    </location>
</feature>
<evidence type="ECO:0000256" key="3">
    <source>
        <dbReference type="ARBA" id="ARBA00012663"/>
    </source>
</evidence>
<keyword evidence="10" id="KW-1185">Reference proteome</keyword>
<sequence>MAVTTVAAAAFSPSATAEPASAAKSLTDVIPAPASVSPDARQAFRLNWTTVISTERGSAEAAAIGRQLAGVLRPSTGYPLPVVPAWYPNHGISLLLGGADPRVGQEGYELRVSRDSVVIRAKTAAGLFAGTQTLRQLLPAKIESKNRQRANWTVPGGRIVDFPRFAHRGAMLDVSRHFFSVNEVKRYIDDIAQYKVNRLHLHLADDQGWRIEIPGWPRLTSYGGSTEVGGGPGGYYTKKQYLDLVAYAKSKYITVIPEIDMPGHTNAALASYAELNCNGIAPPLYTGTDVGFSSLCIDKEITYKFIDDVIGELASLTPGEYIHIGGDEAHATKPADYLKFMQRVLPIVAKHGKKVTGWHEFVKSVPPASAVPQYWGTDDVDEDVAAAAQRGNKILMSPAHKSYLDMKYDENTPLGQDWAGLIEVDTAYNWDPGSFVKDVPEASVRGVEAPLWSETLEDIKDIEFMAFPRLPAIAELGWSPASTHDWESFRGRLAGQGDRWKVQGVTFYPSPKIAWHS</sequence>
<evidence type="ECO:0000256" key="1">
    <source>
        <dbReference type="ARBA" id="ARBA00001231"/>
    </source>
</evidence>
<feature type="domain" description="Glycoside hydrolase family 20 catalytic" evidence="7">
    <location>
        <begin position="165"/>
        <end position="331"/>
    </location>
</feature>
<organism evidence="9 10">
    <name type="scientific">Kibdelosporangium banguiense</name>
    <dbReference type="NCBI Taxonomy" id="1365924"/>
    <lineage>
        <taxon>Bacteria</taxon>
        <taxon>Bacillati</taxon>
        <taxon>Actinomycetota</taxon>
        <taxon>Actinomycetes</taxon>
        <taxon>Pseudonocardiales</taxon>
        <taxon>Pseudonocardiaceae</taxon>
        <taxon>Kibdelosporangium</taxon>
    </lineage>
</organism>
<dbReference type="GO" id="GO:0004563">
    <property type="term" value="F:beta-N-acetylhexosaminidase activity"/>
    <property type="evidence" value="ECO:0007669"/>
    <property type="project" value="UniProtKB-EC"/>
</dbReference>
<dbReference type="EMBL" id="JAGINW010000001">
    <property type="protein sequence ID" value="MBP2320984.1"/>
    <property type="molecule type" value="Genomic_DNA"/>
</dbReference>
<evidence type="ECO:0000256" key="4">
    <source>
        <dbReference type="ARBA" id="ARBA00022801"/>
    </source>
</evidence>
<dbReference type="InterPro" id="IPR015882">
    <property type="entry name" value="HEX_bac_N"/>
</dbReference>
<dbReference type="SUPFAM" id="SSF55545">
    <property type="entry name" value="beta-N-acetylhexosaminidase-like domain"/>
    <property type="match status" value="1"/>
</dbReference>
<evidence type="ECO:0000259" key="8">
    <source>
        <dbReference type="Pfam" id="PF02838"/>
    </source>
</evidence>
<dbReference type="InterPro" id="IPR017853">
    <property type="entry name" value="GH"/>
</dbReference>
<evidence type="ECO:0000256" key="2">
    <source>
        <dbReference type="ARBA" id="ARBA00006285"/>
    </source>
</evidence>
<evidence type="ECO:0000313" key="9">
    <source>
        <dbReference type="EMBL" id="MBP2320984.1"/>
    </source>
</evidence>
<comment type="catalytic activity">
    <reaction evidence="1">
        <text>Hydrolysis of terminal non-reducing N-acetyl-D-hexosamine residues in N-acetyl-beta-D-hexosaminides.</text>
        <dbReference type="EC" id="3.2.1.52"/>
    </reaction>
</comment>
<gene>
    <name evidence="9" type="ORF">JOF56_001369</name>
</gene>